<accession>A0ABR7NP68</accession>
<dbReference type="EMBL" id="JACRTJ010000001">
    <property type="protein sequence ID" value="MBC8597714.1"/>
    <property type="molecule type" value="Genomic_DNA"/>
</dbReference>
<gene>
    <name evidence="2" type="ORF">H8708_00440</name>
</gene>
<name>A0ABR7NP68_9FIRM</name>
<feature type="region of interest" description="Disordered" evidence="1">
    <location>
        <begin position="252"/>
        <end position="274"/>
    </location>
</feature>
<protein>
    <submittedName>
        <fullName evidence="2">Transposase</fullName>
    </submittedName>
</protein>
<evidence type="ECO:0000256" key="1">
    <source>
        <dbReference type="SAM" id="MobiDB-lite"/>
    </source>
</evidence>
<proteinExistence type="predicted"/>
<keyword evidence="3" id="KW-1185">Reference proteome</keyword>
<dbReference type="Proteomes" id="UP000647491">
    <property type="component" value="Unassembled WGS sequence"/>
</dbReference>
<organism evidence="2 3">
    <name type="scientific">Enterocloster hominis</name>
    <name type="common">ex Liu et al. 2021</name>
    <dbReference type="NCBI Taxonomy" id="2763663"/>
    <lineage>
        <taxon>Bacteria</taxon>
        <taxon>Bacillati</taxon>
        <taxon>Bacillota</taxon>
        <taxon>Clostridia</taxon>
        <taxon>Lachnospirales</taxon>
        <taxon>Lachnospiraceae</taxon>
        <taxon>Enterocloster</taxon>
    </lineage>
</organism>
<sequence>MNDLVQAPARLPKPRRDYKDTLFRLLFQDRDRLLSLYNAVNGTSYDSPEELTVVTLENAVYMNMKNDVAFLVNFQLNLYEHQSTWNPNMPLRNLFYAAKEYQVLTRDQSLYAPQLVKIPTPNFVVFYNGDKEIGDSCVLKISDSFEHPTEDPGLELKVKVLKIAPGKNKELLDTCQTLKEYMLFVERVRLHAKTMAVQEAVHRAVTECIREGILSDFLSRNRAEVIAVSIFEYDEERELALMRKAIASEARKEGIAEGHAEGHAAGRTEGRREGILEGREDEIKSLIRTKLQKGKSISQIADELERDEETIERVIRGMECEVRQG</sequence>
<dbReference type="RefSeq" id="WP_262426624.1">
    <property type="nucleotide sequence ID" value="NZ_JACRTJ010000001.1"/>
</dbReference>
<comment type="caution">
    <text evidence="2">The sequence shown here is derived from an EMBL/GenBank/DDBJ whole genome shotgun (WGS) entry which is preliminary data.</text>
</comment>
<reference evidence="2 3" key="1">
    <citation type="submission" date="2020-08" db="EMBL/GenBank/DDBJ databases">
        <title>Genome public.</title>
        <authorList>
            <person name="Liu C."/>
            <person name="Sun Q."/>
        </authorList>
    </citation>
    <scope>NUCLEOTIDE SEQUENCE [LARGE SCALE GENOMIC DNA]</scope>
    <source>
        <strain evidence="2 3">BX10</strain>
    </source>
</reference>
<evidence type="ECO:0000313" key="3">
    <source>
        <dbReference type="Proteomes" id="UP000647491"/>
    </source>
</evidence>
<evidence type="ECO:0000313" key="2">
    <source>
        <dbReference type="EMBL" id="MBC8597714.1"/>
    </source>
</evidence>